<evidence type="ECO:0000313" key="1">
    <source>
        <dbReference type="EMBL" id="KAK3910738.1"/>
    </source>
</evidence>
<keyword evidence="1" id="KW-0812">Transmembrane</keyword>
<dbReference type="GO" id="GO:0006508">
    <property type="term" value="P:proteolysis"/>
    <property type="evidence" value="ECO:0007669"/>
    <property type="project" value="UniProtKB-KW"/>
</dbReference>
<comment type="caution">
    <text evidence="1">The sequence shown here is derived from an EMBL/GenBank/DDBJ whole genome shotgun (WGS) entry which is preliminary data.</text>
</comment>
<protein>
    <submittedName>
        <fullName evidence="1">Transmembrane protease serine 9</fullName>
    </submittedName>
</protein>
<keyword evidence="2" id="KW-1185">Reference proteome</keyword>
<keyword evidence="1" id="KW-0472">Membrane</keyword>
<accession>A0AAE1GXR1</accession>
<gene>
    <name evidence="1" type="ORF">KUF71_004226</name>
</gene>
<proteinExistence type="predicted"/>
<keyword evidence="1" id="KW-0378">Hydrolase</keyword>
<dbReference type="GO" id="GO:0008233">
    <property type="term" value="F:peptidase activity"/>
    <property type="evidence" value="ECO:0007669"/>
    <property type="project" value="UniProtKB-KW"/>
</dbReference>
<name>A0AAE1GXR1_9NEOP</name>
<dbReference type="EMBL" id="JAHWGI010000195">
    <property type="protein sequence ID" value="KAK3910738.1"/>
    <property type="molecule type" value="Genomic_DNA"/>
</dbReference>
<keyword evidence="1" id="KW-0645">Protease</keyword>
<reference evidence="1" key="1">
    <citation type="submission" date="2021-07" db="EMBL/GenBank/DDBJ databases">
        <authorList>
            <person name="Catto M.A."/>
            <person name="Jacobson A."/>
            <person name="Kennedy G."/>
            <person name="Labadie P."/>
            <person name="Hunt B.G."/>
            <person name="Srinivasan R."/>
        </authorList>
    </citation>
    <scope>NUCLEOTIDE SEQUENCE</scope>
    <source>
        <strain evidence="1">PL_HMW_Pooled</strain>
        <tissue evidence="1">Head</tissue>
    </source>
</reference>
<organism evidence="1 2">
    <name type="scientific">Frankliniella fusca</name>
    <dbReference type="NCBI Taxonomy" id="407009"/>
    <lineage>
        <taxon>Eukaryota</taxon>
        <taxon>Metazoa</taxon>
        <taxon>Ecdysozoa</taxon>
        <taxon>Arthropoda</taxon>
        <taxon>Hexapoda</taxon>
        <taxon>Insecta</taxon>
        <taxon>Pterygota</taxon>
        <taxon>Neoptera</taxon>
        <taxon>Paraneoptera</taxon>
        <taxon>Thysanoptera</taxon>
        <taxon>Terebrantia</taxon>
        <taxon>Thripoidea</taxon>
        <taxon>Thripidae</taxon>
        <taxon>Frankliniella</taxon>
    </lineage>
</organism>
<evidence type="ECO:0000313" key="2">
    <source>
        <dbReference type="Proteomes" id="UP001219518"/>
    </source>
</evidence>
<sequence>MEKITTLKISLTKSREKLAKVPDKDIEKIVLSVPQGQQELVRNIFKCSKVSLKGRRYTIEWIYECLLMKIKGPALYRKLRRENKLPLPSPRTLNRFIRKLRPKWGFQEKYILTS</sequence>
<dbReference type="AlphaFoldDB" id="A0AAE1GXR1"/>
<reference evidence="1" key="2">
    <citation type="journal article" date="2023" name="BMC Genomics">
        <title>Pest status, molecular evolution, and epigenetic factors derived from the genome assembly of Frankliniella fusca, a thysanopteran phytovirus vector.</title>
        <authorList>
            <person name="Catto M.A."/>
            <person name="Labadie P.E."/>
            <person name="Jacobson A.L."/>
            <person name="Kennedy G.G."/>
            <person name="Srinivasan R."/>
            <person name="Hunt B.G."/>
        </authorList>
    </citation>
    <scope>NUCLEOTIDE SEQUENCE</scope>
    <source>
        <strain evidence="1">PL_HMW_Pooled</strain>
    </source>
</reference>
<dbReference type="Proteomes" id="UP001219518">
    <property type="component" value="Unassembled WGS sequence"/>
</dbReference>